<organism evidence="8 9">
    <name type="scientific">Biomphalaria glabrata</name>
    <name type="common">Bloodfluke planorb</name>
    <name type="synonym">Freshwater snail</name>
    <dbReference type="NCBI Taxonomy" id="6526"/>
    <lineage>
        <taxon>Eukaryota</taxon>
        <taxon>Metazoa</taxon>
        <taxon>Spiralia</taxon>
        <taxon>Lophotrochozoa</taxon>
        <taxon>Mollusca</taxon>
        <taxon>Gastropoda</taxon>
        <taxon>Heterobranchia</taxon>
        <taxon>Euthyneura</taxon>
        <taxon>Panpulmonata</taxon>
        <taxon>Hygrophila</taxon>
        <taxon>Lymnaeoidea</taxon>
        <taxon>Planorbidae</taxon>
        <taxon>Biomphalaria</taxon>
    </lineage>
</organism>
<evidence type="ECO:0000256" key="1">
    <source>
        <dbReference type="ARBA" id="ARBA00004141"/>
    </source>
</evidence>
<feature type="transmembrane region" description="Helical" evidence="5">
    <location>
        <begin position="135"/>
        <end position="156"/>
    </location>
</feature>
<feature type="compositionally biased region" description="Polar residues" evidence="4">
    <location>
        <begin position="333"/>
        <end position="352"/>
    </location>
</feature>
<protein>
    <recommendedName>
        <fullName evidence="10">START domain-containing protein</fullName>
    </recommendedName>
</protein>
<sequence>MDIKLFRISRNIKKALCIFLICMSSFLIIRIFFCAKLPIDAHSGYIHAQLTCFVRTQPIMSINAQDVRLVDSDRDQQAKEAGHLIYSSIRSDTDSSVVTLPTNSHPARMPPPVPEVRSERYSLGQGRMSTVRRTFCLFVLFDLILTFILWVIYTQLIGLDGYKAFDDQVLHYDFKFSLFDSVMLAVYRFTLLLLAYALFKLQHWWVIAITTATTCAVLIAKIFVFDFQGSKTNNNPLSYCLIIISFVLAWAETWFLDFKVLPQEQKALDRLRLSSAPNYGSIYIPVQASGLRPDDMQSLITEDNQFYSPVESPADSDAEEEPQGVTKGDRTSEYLSAQSSKQPTRQASAVSINSQTIEESEYMKLAKHSWEVLWTYLNSPESDWTVETGVDEMTGVVHSKRVKGVGKVFRLKVGPSQLHTIKHIEASESDLFHLCIVYVYVLCLCVLQVVDDHTDVLYNIAAEIAGGVITSRDFVSLRSWGQRDGIYLGAGMAVTHPDMPPQKSYVRGTNGVGGWVYKSYQGDPKKTLFFWFMNTDIKGWFPQALIDANMAKVLMDFLNDLRAHVKDMSPSS</sequence>
<feature type="domain" description="START" evidence="6">
    <location>
        <begin position="355"/>
        <end position="570"/>
    </location>
</feature>
<dbReference type="VEuPathDB" id="VectorBase:BGLB029071"/>
<evidence type="ECO:0000259" key="7">
    <source>
        <dbReference type="PROSITE" id="PS51439"/>
    </source>
</evidence>
<dbReference type="EnsemblMetazoa" id="BGLB029071-RA">
    <property type="protein sequence ID" value="BGLB029071-PA"/>
    <property type="gene ID" value="BGLB029071"/>
</dbReference>
<dbReference type="InterPro" id="IPR019498">
    <property type="entry name" value="MENTAL"/>
</dbReference>
<dbReference type="PANTHER" id="PTHR46121">
    <property type="entry name" value="STEROIDOGENIC ACUTE REGULATORY PROTEIN-LIKE"/>
    <property type="match status" value="1"/>
</dbReference>
<keyword evidence="3 5" id="KW-0472">Membrane</keyword>
<dbReference type="PROSITE" id="PS50848">
    <property type="entry name" value="START"/>
    <property type="match status" value="1"/>
</dbReference>
<dbReference type="PRINTS" id="PR00978">
    <property type="entry name" value="STARPROTEIN"/>
</dbReference>
<evidence type="ECO:0000256" key="3">
    <source>
        <dbReference type="ARBA" id="ARBA00023136"/>
    </source>
</evidence>
<gene>
    <name evidence="8" type="primary">106054827</name>
</gene>
<dbReference type="PANTHER" id="PTHR46121:SF4">
    <property type="entry name" value="STEROIDOGENIC ACUTE REGULATORY PROTEIN-LIKE"/>
    <property type="match status" value="1"/>
</dbReference>
<keyword evidence="2 5" id="KW-0812">Transmembrane</keyword>
<dbReference type="InterPro" id="IPR023393">
    <property type="entry name" value="START-like_dom_sf"/>
</dbReference>
<dbReference type="InterPro" id="IPR002913">
    <property type="entry name" value="START_lipid-bd_dom"/>
</dbReference>
<name>A0A2C9LB78_BIOGL</name>
<dbReference type="Proteomes" id="UP000076420">
    <property type="component" value="Unassembled WGS sequence"/>
</dbReference>
<evidence type="ECO:0000313" key="8">
    <source>
        <dbReference type="EnsemblMetazoa" id="BGLB029071-PA"/>
    </source>
</evidence>
<dbReference type="GO" id="GO:0005765">
    <property type="term" value="C:lysosomal membrane"/>
    <property type="evidence" value="ECO:0007669"/>
    <property type="project" value="TreeGrafter"/>
</dbReference>
<dbReference type="SMART" id="SM00234">
    <property type="entry name" value="START"/>
    <property type="match status" value="1"/>
</dbReference>
<dbReference type="Gene3D" id="3.30.530.20">
    <property type="match status" value="1"/>
</dbReference>
<feature type="transmembrane region" description="Helical" evidence="5">
    <location>
        <begin position="204"/>
        <end position="224"/>
    </location>
</feature>
<dbReference type="PROSITE" id="PS51439">
    <property type="entry name" value="MENTAL"/>
    <property type="match status" value="1"/>
</dbReference>
<dbReference type="GO" id="GO:0099044">
    <property type="term" value="P:vesicle tethering to endoplasmic reticulum"/>
    <property type="evidence" value="ECO:0007669"/>
    <property type="project" value="TreeGrafter"/>
</dbReference>
<evidence type="ECO:0008006" key="10">
    <source>
        <dbReference type="Google" id="ProtNLM"/>
    </source>
</evidence>
<evidence type="ECO:0000313" key="9">
    <source>
        <dbReference type="Proteomes" id="UP000076420"/>
    </source>
</evidence>
<dbReference type="AlphaFoldDB" id="A0A2C9LB78"/>
<dbReference type="GO" id="GO:0140284">
    <property type="term" value="C:endoplasmic reticulum-endosome membrane contact site"/>
    <property type="evidence" value="ECO:0007669"/>
    <property type="project" value="TreeGrafter"/>
</dbReference>
<evidence type="ECO:0000259" key="6">
    <source>
        <dbReference type="PROSITE" id="PS50848"/>
    </source>
</evidence>
<comment type="subcellular location">
    <subcellularLocation>
        <location evidence="1">Membrane</location>
        <topology evidence="1">Multi-pass membrane protein</topology>
    </subcellularLocation>
</comment>
<dbReference type="GO" id="GO:0008289">
    <property type="term" value="F:lipid binding"/>
    <property type="evidence" value="ECO:0007669"/>
    <property type="project" value="InterPro"/>
</dbReference>
<evidence type="ECO:0000256" key="2">
    <source>
        <dbReference type="ARBA" id="ARBA00022692"/>
    </source>
</evidence>
<dbReference type="GO" id="GO:0031902">
    <property type="term" value="C:late endosome membrane"/>
    <property type="evidence" value="ECO:0007669"/>
    <property type="project" value="TreeGrafter"/>
</dbReference>
<reference evidence="8" key="1">
    <citation type="submission" date="2020-05" db="UniProtKB">
        <authorList>
            <consortium name="EnsemblMetazoa"/>
        </authorList>
    </citation>
    <scope>IDENTIFICATION</scope>
    <source>
        <strain evidence="8">BB02</strain>
    </source>
</reference>
<dbReference type="Pfam" id="PF10457">
    <property type="entry name" value="MENTAL"/>
    <property type="match status" value="1"/>
</dbReference>
<dbReference type="OrthoDB" id="74575at2759"/>
<feature type="transmembrane region" description="Helical" evidence="5">
    <location>
        <begin position="12"/>
        <end position="33"/>
    </location>
</feature>
<dbReference type="KEGG" id="bgt:106054827"/>
<evidence type="ECO:0000256" key="5">
    <source>
        <dbReference type="SAM" id="Phobius"/>
    </source>
</evidence>
<proteinExistence type="predicted"/>
<keyword evidence="5" id="KW-1133">Transmembrane helix</keyword>
<feature type="region of interest" description="Disordered" evidence="4">
    <location>
        <begin position="309"/>
        <end position="352"/>
    </location>
</feature>
<dbReference type="InterPro" id="IPR051869">
    <property type="entry name" value="STARD3"/>
</dbReference>
<evidence type="ECO:0000256" key="4">
    <source>
        <dbReference type="SAM" id="MobiDB-lite"/>
    </source>
</evidence>
<dbReference type="SUPFAM" id="SSF55961">
    <property type="entry name" value="Bet v1-like"/>
    <property type="match status" value="1"/>
</dbReference>
<feature type="domain" description="MENTAL" evidence="7">
    <location>
        <begin position="128"/>
        <end position="316"/>
    </location>
</feature>
<dbReference type="GO" id="GO:0005789">
    <property type="term" value="C:endoplasmic reticulum membrane"/>
    <property type="evidence" value="ECO:0007669"/>
    <property type="project" value="TreeGrafter"/>
</dbReference>
<dbReference type="VEuPathDB" id="VectorBase:BGLAX_040235"/>
<dbReference type="Pfam" id="PF01852">
    <property type="entry name" value="START"/>
    <property type="match status" value="1"/>
</dbReference>
<accession>A0A2C9LB78</accession>
<dbReference type="STRING" id="6526.A0A2C9LB78"/>
<feature type="transmembrane region" description="Helical" evidence="5">
    <location>
        <begin position="236"/>
        <end position="256"/>
    </location>
</feature>
<dbReference type="InterPro" id="IPR000799">
    <property type="entry name" value="StAR-like"/>
</dbReference>